<feature type="compositionally biased region" description="Low complexity" evidence="1">
    <location>
        <begin position="42"/>
        <end position="60"/>
    </location>
</feature>
<reference evidence="2 3" key="1">
    <citation type="submission" date="2024-03" db="EMBL/GenBank/DDBJ databases">
        <title>The Acrasis kona genome and developmental transcriptomes reveal deep origins of eukaryotic multicellular pathways.</title>
        <authorList>
            <person name="Sheikh S."/>
            <person name="Fu C.-J."/>
            <person name="Brown M.W."/>
            <person name="Baldauf S.L."/>
        </authorList>
    </citation>
    <scope>NUCLEOTIDE SEQUENCE [LARGE SCALE GENOMIC DNA]</scope>
    <source>
        <strain evidence="2 3">ATCC MYA-3509</strain>
    </source>
</reference>
<feature type="compositionally biased region" description="Polar residues" evidence="1">
    <location>
        <begin position="106"/>
        <end position="115"/>
    </location>
</feature>
<evidence type="ECO:0008006" key="4">
    <source>
        <dbReference type="Google" id="ProtNLM"/>
    </source>
</evidence>
<name>A0AAW2ZLQ9_9EUKA</name>
<feature type="region of interest" description="Disordered" evidence="1">
    <location>
        <begin position="1"/>
        <end position="120"/>
    </location>
</feature>
<accession>A0AAW2ZLQ9</accession>
<feature type="compositionally biased region" description="Polar residues" evidence="1">
    <location>
        <begin position="61"/>
        <end position="86"/>
    </location>
</feature>
<evidence type="ECO:0000313" key="2">
    <source>
        <dbReference type="EMBL" id="KAL0490802.1"/>
    </source>
</evidence>
<dbReference type="AlphaFoldDB" id="A0AAW2ZLQ9"/>
<dbReference type="Proteomes" id="UP001431209">
    <property type="component" value="Unassembled WGS sequence"/>
</dbReference>
<gene>
    <name evidence="2" type="ORF">AKO1_009634</name>
</gene>
<proteinExistence type="predicted"/>
<protein>
    <recommendedName>
        <fullName evidence="4">Acetylcholinergic receptor M4</fullName>
    </recommendedName>
</protein>
<organism evidence="2 3">
    <name type="scientific">Acrasis kona</name>
    <dbReference type="NCBI Taxonomy" id="1008807"/>
    <lineage>
        <taxon>Eukaryota</taxon>
        <taxon>Discoba</taxon>
        <taxon>Heterolobosea</taxon>
        <taxon>Tetramitia</taxon>
        <taxon>Eutetramitia</taxon>
        <taxon>Acrasidae</taxon>
        <taxon>Acrasis</taxon>
    </lineage>
</organism>
<sequence length="172" mass="18840">MSGSESRDSKNKQKIKKFTWTEQNQHQISTVYQSNLPSNMLTSWKNTAKKTTSTASGSKTRQLTAPSTIKPSTQNTSQSEQRSLETCEQDCPTINAGVHSTKDTSVENVDSGGNASTSSTTTNYIQLHPLHSPTFNTSLTTASSDTNIIHTVTESNEEKKVRTKITIAELLN</sequence>
<dbReference type="EMBL" id="JAOPGA020001721">
    <property type="protein sequence ID" value="KAL0490802.1"/>
    <property type="molecule type" value="Genomic_DNA"/>
</dbReference>
<evidence type="ECO:0000256" key="1">
    <source>
        <dbReference type="SAM" id="MobiDB-lite"/>
    </source>
</evidence>
<evidence type="ECO:0000313" key="3">
    <source>
        <dbReference type="Proteomes" id="UP001431209"/>
    </source>
</evidence>
<feature type="compositionally biased region" description="Basic and acidic residues" evidence="1">
    <location>
        <begin position="1"/>
        <end position="11"/>
    </location>
</feature>
<feature type="compositionally biased region" description="Polar residues" evidence="1">
    <location>
        <begin position="20"/>
        <end position="41"/>
    </location>
</feature>
<keyword evidence="3" id="KW-1185">Reference proteome</keyword>
<comment type="caution">
    <text evidence="2">The sequence shown here is derived from an EMBL/GenBank/DDBJ whole genome shotgun (WGS) entry which is preliminary data.</text>
</comment>